<feature type="transmembrane region" description="Helical" evidence="15">
    <location>
        <begin position="20"/>
        <end position="39"/>
    </location>
</feature>
<evidence type="ECO:0000259" key="16">
    <source>
        <dbReference type="PROSITE" id="PS50109"/>
    </source>
</evidence>
<dbReference type="SMART" id="SM00387">
    <property type="entry name" value="HATPase_c"/>
    <property type="match status" value="1"/>
</dbReference>
<accession>A0A212JAX1</accession>
<keyword evidence="5" id="KW-0597">Phosphoprotein</keyword>
<dbReference type="SUPFAM" id="SSF47384">
    <property type="entry name" value="Homodimeric domain of signal transducing histidine kinase"/>
    <property type="match status" value="1"/>
</dbReference>
<dbReference type="InterPro" id="IPR036890">
    <property type="entry name" value="HATPase_C_sf"/>
</dbReference>
<dbReference type="InterPro" id="IPR050398">
    <property type="entry name" value="HssS/ArlS-like"/>
</dbReference>
<keyword evidence="4" id="KW-1003">Cell membrane</keyword>
<dbReference type="InterPro" id="IPR003661">
    <property type="entry name" value="HisK_dim/P_dom"/>
</dbReference>
<dbReference type="InterPro" id="IPR036097">
    <property type="entry name" value="HisK_dim/P_sf"/>
</dbReference>
<evidence type="ECO:0000256" key="14">
    <source>
        <dbReference type="SAM" id="Coils"/>
    </source>
</evidence>
<feature type="transmembrane region" description="Helical" evidence="15">
    <location>
        <begin position="285"/>
        <end position="307"/>
    </location>
</feature>
<feature type="coiled-coil region" evidence="14">
    <location>
        <begin position="508"/>
        <end position="535"/>
    </location>
</feature>
<keyword evidence="10" id="KW-0067">ATP-binding</keyword>
<evidence type="ECO:0000313" key="17">
    <source>
        <dbReference type="EMBL" id="SBV96385.1"/>
    </source>
</evidence>
<name>A0A212JAX1_9FIRM</name>
<dbReference type="Gene3D" id="3.30.565.10">
    <property type="entry name" value="Histidine kinase-like ATPase, C-terminal domain"/>
    <property type="match status" value="1"/>
</dbReference>
<evidence type="ECO:0000256" key="12">
    <source>
        <dbReference type="ARBA" id="ARBA00023012"/>
    </source>
</evidence>
<dbReference type="PANTHER" id="PTHR45528">
    <property type="entry name" value="SENSOR HISTIDINE KINASE CPXA"/>
    <property type="match status" value="1"/>
</dbReference>
<feature type="transmembrane region" description="Helical" evidence="15">
    <location>
        <begin position="319"/>
        <end position="341"/>
    </location>
</feature>
<dbReference type="GO" id="GO:0005886">
    <property type="term" value="C:plasma membrane"/>
    <property type="evidence" value="ECO:0007669"/>
    <property type="project" value="UniProtKB-SubCell"/>
</dbReference>
<organism evidence="17">
    <name type="scientific">uncultured Eubacteriales bacterium</name>
    <dbReference type="NCBI Taxonomy" id="172733"/>
    <lineage>
        <taxon>Bacteria</taxon>
        <taxon>Bacillati</taxon>
        <taxon>Bacillota</taxon>
        <taxon>Clostridia</taxon>
        <taxon>Eubacteriales</taxon>
        <taxon>environmental samples</taxon>
    </lineage>
</organism>
<keyword evidence="7 15" id="KW-0812">Transmembrane</keyword>
<dbReference type="InterPro" id="IPR003594">
    <property type="entry name" value="HATPase_dom"/>
</dbReference>
<reference evidence="17" key="1">
    <citation type="submission" date="2016-04" db="EMBL/GenBank/DDBJ databases">
        <authorList>
            <person name="Evans L.H."/>
            <person name="Alamgir A."/>
            <person name="Owens N."/>
            <person name="Weber N.D."/>
            <person name="Virtaneva K."/>
            <person name="Barbian K."/>
            <person name="Babar A."/>
            <person name="Rosenke K."/>
        </authorList>
    </citation>
    <scope>NUCLEOTIDE SEQUENCE</scope>
    <source>
        <strain evidence="17">86</strain>
    </source>
</reference>
<keyword evidence="8" id="KW-0547">Nucleotide-binding</keyword>
<dbReference type="PROSITE" id="PS50109">
    <property type="entry name" value="HIS_KIN"/>
    <property type="match status" value="1"/>
</dbReference>
<evidence type="ECO:0000256" key="15">
    <source>
        <dbReference type="SAM" id="Phobius"/>
    </source>
</evidence>
<evidence type="ECO:0000256" key="7">
    <source>
        <dbReference type="ARBA" id="ARBA00022692"/>
    </source>
</evidence>
<evidence type="ECO:0000256" key="11">
    <source>
        <dbReference type="ARBA" id="ARBA00022989"/>
    </source>
</evidence>
<proteinExistence type="predicted"/>
<dbReference type="EC" id="2.7.13.3" evidence="3"/>
<dbReference type="SUPFAM" id="SSF55874">
    <property type="entry name" value="ATPase domain of HSP90 chaperone/DNA topoisomerase II/histidine kinase"/>
    <property type="match status" value="1"/>
</dbReference>
<comment type="catalytic activity">
    <reaction evidence="1">
        <text>ATP + protein L-histidine = ADP + protein N-phospho-L-histidine.</text>
        <dbReference type="EC" id="2.7.13.3"/>
    </reaction>
</comment>
<keyword evidence="13 15" id="KW-0472">Membrane</keyword>
<keyword evidence="6" id="KW-0808">Transferase</keyword>
<evidence type="ECO:0000256" key="1">
    <source>
        <dbReference type="ARBA" id="ARBA00000085"/>
    </source>
</evidence>
<dbReference type="EMBL" id="FLUN01000001">
    <property type="protein sequence ID" value="SBV96385.1"/>
    <property type="molecule type" value="Genomic_DNA"/>
</dbReference>
<dbReference type="PROSITE" id="PS51257">
    <property type="entry name" value="PROKAR_LIPOPROTEIN"/>
    <property type="match status" value="1"/>
</dbReference>
<keyword evidence="11 15" id="KW-1133">Transmembrane helix</keyword>
<dbReference type="Gene3D" id="1.10.287.130">
    <property type="match status" value="1"/>
</dbReference>
<keyword evidence="9 17" id="KW-0418">Kinase</keyword>
<feature type="domain" description="Histidine kinase" evidence="16">
    <location>
        <begin position="479"/>
        <end position="693"/>
    </location>
</feature>
<dbReference type="Pfam" id="PF00512">
    <property type="entry name" value="HisKA"/>
    <property type="match status" value="1"/>
</dbReference>
<dbReference type="GO" id="GO:0005524">
    <property type="term" value="F:ATP binding"/>
    <property type="evidence" value="ECO:0007669"/>
    <property type="project" value="UniProtKB-KW"/>
</dbReference>
<gene>
    <name evidence="17" type="ORF">KL86CLO1_10770</name>
</gene>
<protein>
    <recommendedName>
        <fullName evidence="3">histidine kinase</fullName>
        <ecNumber evidence="3">2.7.13.3</ecNumber>
    </recommendedName>
</protein>
<dbReference type="Pfam" id="PF02518">
    <property type="entry name" value="HATPase_c"/>
    <property type="match status" value="1"/>
</dbReference>
<evidence type="ECO:0000256" key="8">
    <source>
        <dbReference type="ARBA" id="ARBA00022741"/>
    </source>
</evidence>
<comment type="subcellular location">
    <subcellularLocation>
        <location evidence="2">Cell membrane</location>
        <topology evidence="2">Multi-pass membrane protein</topology>
    </subcellularLocation>
</comment>
<feature type="transmembrane region" description="Helical" evidence="15">
    <location>
        <begin position="378"/>
        <end position="402"/>
    </location>
</feature>
<dbReference type="SMART" id="SM00388">
    <property type="entry name" value="HisKA"/>
    <property type="match status" value="1"/>
</dbReference>
<dbReference type="GO" id="GO:0000155">
    <property type="term" value="F:phosphorelay sensor kinase activity"/>
    <property type="evidence" value="ECO:0007669"/>
    <property type="project" value="InterPro"/>
</dbReference>
<dbReference type="PANTHER" id="PTHR45528:SF1">
    <property type="entry name" value="SENSOR HISTIDINE KINASE CPXA"/>
    <property type="match status" value="1"/>
</dbReference>
<evidence type="ECO:0000256" key="6">
    <source>
        <dbReference type="ARBA" id="ARBA00022679"/>
    </source>
</evidence>
<evidence type="ECO:0000256" key="9">
    <source>
        <dbReference type="ARBA" id="ARBA00022777"/>
    </source>
</evidence>
<keyword evidence="12" id="KW-0902">Two-component regulatory system</keyword>
<evidence type="ECO:0000256" key="10">
    <source>
        <dbReference type="ARBA" id="ARBA00022840"/>
    </source>
</evidence>
<evidence type="ECO:0000256" key="5">
    <source>
        <dbReference type="ARBA" id="ARBA00022553"/>
    </source>
</evidence>
<sequence length="711" mass="79123">MIVLKKPGSSYLTPAAKTGAFLISLVVLSACFWSSLVTLSSWNDLWLRGDYYRSDVAQQAAYSDMNRLQELADLKQNLVWNGSLTEYEQRQLAALEASLAPDKTNFRYRLLDQSGVLLLDNLDGALLEEVTPAQFQSSIVFARGYELHEQDYYQYDVESAGNAVMVYTGEEFLSLTPENAAEGPRYGWYYDGYNWSYNDSRDSRVLNQTMMAEYGIASPLMVEDRYTASMAAFAQEQRVLPLVALLALVTLAGSIGLLVFLSRSAGRQEDGTLVTGWQERVPYDLYLLVAGALTITLMSAAESIALYTYGEALNLPMAVGLGVLTLGIAALGMGLLLTTAVRLKTHTLWRTSLIGRLCRAAVYFVGELFRGLPVTWRLVVGFALYLLGTVLTTVTVVLIPVYQGFVLWHLCRWLRQWRQIEEGTGRIVGGDPEFKIDTRRFYPDLRRHAEQLNDLGGAVNSAVEQQLKTERFKAELITNVSHDLKTPLTSIINYVGLLKSLPADSPQAAEYIDVLDRKSQRLKKLTEDLVEASKASTGSLGVTLERLGMGQMLQQALGEYEERFAAGGLEAVFTPPGNELYVWADGRHLWRVIDNLFSNCAKYALSGTRIYLDLRRWEGRIHLSIKNISRQALNIPPEQLMERFVRGEESRSTEGSGLGLSIARSLTELQQGSFRLEIDGDLFKAILSFPEALALTEGPAEEGNAPQEKAV</sequence>
<evidence type="ECO:0000256" key="13">
    <source>
        <dbReference type="ARBA" id="ARBA00023136"/>
    </source>
</evidence>
<evidence type="ECO:0000256" key="4">
    <source>
        <dbReference type="ARBA" id="ARBA00022475"/>
    </source>
</evidence>
<feature type="transmembrane region" description="Helical" evidence="15">
    <location>
        <begin position="239"/>
        <end position="265"/>
    </location>
</feature>
<keyword evidence="14" id="KW-0175">Coiled coil</keyword>
<evidence type="ECO:0000256" key="2">
    <source>
        <dbReference type="ARBA" id="ARBA00004651"/>
    </source>
</evidence>
<evidence type="ECO:0000256" key="3">
    <source>
        <dbReference type="ARBA" id="ARBA00012438"/>
    </source>
</evidence>
<dbReference type="AlphaFoldDB" id="A0A212JAX1"/>
<dbReference type="CDD" id="cd00082">
    <property type="entry name" value="HisKA"/>
    <property type="match status" value="1"/>
</dbReference>
<dbReference type="InterPro" id="IPR005467">
    <property type="entry name" value="His_kinase_dom"/>
</dbReference>